<feature type="region of interest" description="Disordered" evidence="1">
    <location>
        <begin position="26"/>
        <end position="65"/>
    </location>
</feature>
<evidence type="ECO:0000313" key="3">
    <source>
        <dbReference type="Proteomes" id="UP001596512"/>
    </source>
</evidence>
<accession>A0ABW2TK30</accession>
<evidence type="ECO:0000256" key="1">
    <source>
        <dbReference type="SAM" id="MobiDB-lite"/>
    </source>
</evidence>
<name>A0ABW2TK30_9PSEU</name>
<gene>
    <name evidence="2" type="ORF">ACFQV2_05820</name>
</gene>
<dbReference type="Proteomes" id="UP001596512">
    <property type="component" value="Unassembled WGS sequence"/>
</dbReference>
<evidence type="ECO:0000313" key="2">
    <source>
        <dbReference type="EMBL" id="MFC7613198.1"/>
    </source>
</evidence>
<organism evidence="2 3">
    <name type="scientific">Actinokineospora soli</name>
    <dbReference type="NCBI Taxonomy" id="1048753"/>
    <lineage>
        <taxon>Bacteria</taxon>
        <taxon>Bacillati</taxon>
        <taxon>Actinomycetota</taxon>
        <taxon>Actinomycetes</taxon>
        <taxon>Pseudonocardiales</taxon>
        <taxon>Pseudonocardiaceae</taxon>
        <taxon>Actinokineospora</taxon>
    </lineage>
</organism>
<comment type="caution">
    <text evidence="2">The sequence shown here is derived from an EMBL/GenBank/DDBJ whole genome shotgun (WGS) entry which is preliminary data.</text>
</comment>
<keyword evidence="3" id="KW-1185">Reference proteome</keyword>
<protein>
    <submittedName>
        <fullName evidence="2">Uncharacterized protein</fullName>
    </submittedName>
</protein>
<reference evidence="3" key="1">
    <citation type="journal article" date="2019" name="Int. J. Syst. Evol. Microbiol.">
        <title>The Global Catalogue of Microorganisms (GCM) 10K type strain sequencing project: providing services to taxonomists for standard genome sequencing and annotation.</title>
        <authorList>
            <consortium name="The Broad Institute Genomics Platform"/>
            <consortium name="The Broad Institute Genome Sequencing Center for Infectious Disease"/>
            <person name="Wu L."/>
            <person name="Ma J."/>
        </authorList>
    </citation>
    <scope>NUCLEOTIDE SEQUENCE [LARGE SCALE GENOMIC DNA]</scope>
    <source>
        <strain evidence="3">JCM 17695</strain>
    </source>
</reference>
<proteinExistence type="predicted"/>
<sequence length="65" mass="7105">MSVNDDISLFGALALWVSGRFALAPARSTSAPARPRRRSSSRTRSCSRTPRATPRPRRCGTSSTR</sequence>
<feature type="compositionally biased region" description="Low complexity" evidence="1">
    <location>
        <begin position="42"/>
        <end position="52"/>
    </location>
</feature>
<dbReference type="EMBL" id="JBHTEY010000004">
    <property type="protein sequence ID" value="MFC7613198.1"/>
    <property type="molecule type" value="Genomic_DNA"/>
</dbReference>